<comment type="caution">
    <text evidence="4">The sequence shown here is derived from an EMBL/GenBank/DDBJ whole genome shotgun (WGS) entry which is preliminary data.</text>
</comment>
<dbReference type="Gene3D" id="3.40.109.10">
    <property type="entry name" value="NADH Oxidase"/>
    <property type="match status" value="1"/>
</dbReference>
<name>A0ABS4GH19_9FIRM</name>
<dbReference type="InterPro" id="IPR029478">
    <property type="entry name" value="TM1586_NiRdase"/>
</dbReference>
<keyword evidence="2" id="KW-0560">Oxidoreductase</keyword>
<protein>
    <submittedName>
        <fullName evidence="4">Nitroreductase</fullName>
    </submittedName>
</protein>
<gene>
    <name evidence="4" type="ORF">J2Z76_002870</name>
</gene>
<dbReference type="PANTHER" id="PTHR43673:SF10">
    <property type="entry name" value="NADH DEHYDROGENASE_NAD(P)H NITROREDUCTASE XCC3605-RELATED"/>
    <property type="match status" value="1"/>
</dbReference>
<proteinExistence type="inferred from homology"/>
<evidence type="ECO:0000259" key="3">
    <source>
        <dbReference type="Pfam" id="PF14512"/>
    </source>
</evidence>
<dbReference type="SUPFAM" id="SSF55469">
    <property type="entry name" value="FMN-dependent nitroreductase-like"/>
    <property type="match status" value="2"/>
</dbReference>
<sequence length="287" mass="32861">MDYKNLIPKIKSVRDYKADLVSPQILDEIKSFYQNERKLIEGIDVDVIVKDREDVFEQLKGIAGYKENMIDAPHYLIVASNEGDYYIENTGYICENIMLKAFELGVGSCWITFKNGDEIKKKLNFESEKKLTAIIALGYDNNKTKIVYDNVSEYNPSRADIKVVEDNTSYRLDVEEVVYIGQWGNNATADDLSNRGILEGFTYARLAPSTLNRQPWRFIVDDGIIVLALRSDAYVNNYEAKIDTGIIMLFFESVIDATLLDVEWNIGKPEKEYNIPDEYSIVGYCNL</sequence>
<dbReference type="InterPro" id="IPR000415">
    <property type="entry name" value="Nitroreductase-like"/>
</dbReference>
<comment type="similarity">
    <text evidence="1">Belongs to the nitroreductase family.</text>
</comment>
<evidence type="ECO:0000313" key="4">
    <source>
        <dbReference type="EMBL" id="MBP1926998.1"/>
    </source>
</evidence>
<feature type="domain" description="Putative nitroreductase TM1586" evidence="3">
    <location>
        <begin position="6"/>
        <end position="252"/>
    </location>
</feature>
<evidence type="ECO:0000313" key="5">
    <source>
        <dbReference type="Proteomes" id="UP001519342"/>
    </source>
</evidence>
<keyword evidence="5" id="KW-1185">Reference proteome</keyword>
<dbReference type="Proteomes" id="UP001519342">
    <property type="component" value="Unassembled WGS sequence"/>
</dbReference>
<dbReference type="RefSeq" id="WP_209512714.1">
    <property type="nucleotide sequence ID" value="NZ_JAGGKS010000009.1"/>
</dbReference>
<accession>A0ABS4GH19</accession>
<evidence type="ECO:0000256" key="2">
    <source>
        <dbReference type="ARBA" id="ARBA00023002"/>
    </source>
</evidence>
<reference evidence="4 5" key="1">
    <citation type="submission" date="2021-03" db="EMBL/GenBank/DDBJ databases">
        <title>Genomic Encyclopedia of Type Strains, Phase IV (KMG-IV): sequencing the most valuable type-strain genomes for metagenomic binning, comparative biology and taxonomic classification.</title>
        <authorList>
            <person name="Goeker M."/>
        </authorList>
    </citation>
    <scope>NUCLEOTIDE SEQUENCE [LARGE SCALE GENOMIC DNA]</scope>
    <source>
        <strain evidence="4 5">DSM 24004</strain>
    </source>
</reference>
<dbReference type="EMBL" id="JAGGKS010000009">
    <property type="protein sequence ID" value="MBP1926998.1"/>
    <property type="molecule type" value="Genomic_DNA"/>
</dbReference>
<evidence type="ECO:0000256" key="1">
    <source>
        <dbReference type="ARBA" id="ARBA00007118"/>
    </source>
</evidence>
<dbReference type="Pfam" id="PF14512">
    <property type="entry name" value="TM1586_NiRdase"/>
    <property type="match status" value="1"/>
</dbReference>
<organism evidence="4 5">
    <name type="scientific">Sedimentibacter acidaminivorans</name>
    <dbReference type="NCBI Taxonomy" id="913099"/>
    <lineage>
        <taxon>Bacteria</taxon>
        <taxon>Bacillati</taxon>
        <taxon>Bacillota</taxon>
        <taxon>Tissierellia</taxon>
        <taxon>Sedimentibacter</taxon>
    </lineage>
</organism>
<dbReference type="PANTHER" id="PTHR43673">
    <property type="entry name" value="NAD(P)H NITROREDUCTASE YDGI-RELATED"/>
    <property type="match status" value="1"/>
</dbReference>
<dbReference type="Gene3D" id="3.40.109.30">
    <property type="entry name" value="putative nitroreductase (tm1586), domain 2"/>
    <property type="match status" value="1"/>
</dbReference>